<proteinExistence type="predicted"/>
<evidence type="ECO:0000256" key="1">
    <source>
        <dbReference type="ARBA" id="ARBA00023235"/>
    </source>
</evidence>
<accession>X1L4R9</accession>
<dbReference type="GO" id="GO:0008736">
    <property type="term" value="F:L-fucose isomerase activity"/>
    <property type="evidence" value="ECO:0007669"/>
    <property type="project" value="InterPro"/>
</dbReference>
<dbReference type="InterPro" id="IPR004216">
    <property type="entry name" value="Fuc/Ara_isomerase_C"/>
</dbReference>
<gene>
    <name evidence="4" type="ORF">S06H3_01460</name>
</gene>
<protein>
    <recommendedName>
        <fullName evidence="3">L-fucose isomerase C-terminal domain-containing protein</fullName>
    </recommendedName>
</protein>
<evidence type="ECO:0000313" key="4">
    <source>
        <dbReference type="EMBL" id="GAH97434.1"/>
    </source>
</evidence>
<dbReference type="Gene3D" id="3.20.14.10">
    <property type="entry name" value="L-fucose/L-arabinose isomerase, C-terminal"/>
    <property type="match status" value="1"/>
</dbReference>
<dbReference type="SUPFAM" id="SSF53743">
    <property type="entry name" value="FucI/AraA N-terminal and middle domains"/>
    <property type="match status" value="1"/>
</dbReference>
<comment type="caution">
    <text evidence="4">The sequence shown here is derived from an EMBL/GenBank/DDBJ whole genome shotgun (WGS) entry which is preliminary data.</text>
</comment>
<sequence length="218" mass="24403">MKSIKLYMALKKIVHEKKFDFIGVKCQPEMIDNYVSCCLGISLLNDDGIVTACEADINAALTMQIMHTLADGPVLFADVNHLDMEQGVLRLVNCGTAATTLARDKKDVDWGLQYEYMGKKRGATTVFCCRKGKVTLARLSRVGGAYVMQIASGESFEQSKEKFKEARGKWPHAFIKLDGDPKEFLQNIRSNHLHMAYGNFKSELLDFCEILGIKPILT</sequence>
<dbReference type="PANTHER" id="PTHR36120:SF1">
    <property type="entry name" value="L-FUCOSE ISOMERASE C-TERMINAL DOMAIN-CONTAINING PROTEIN"/>
    <property type="match status" value="1"/>
</dbReference>
<keyword evidence="2" id="KW-0119">Carbohydrate metabolism</keyword>
<dbReference type="AlphaFoldDB" id="X1L4R9"/>
<dbReference type="InterPro" id="IPR038393">
    <property type="entry name" value="Fuc_iso_dom3_sf"/>
</dbReference>
<dbReference type="SUPFAM" id="SSF50443">
    <property type="entry name" value="FucI/AraA C-terminal domain-like"/>
    <property type="match status" value="1"/>
</dbReference>
<keyword evidence="1" id="KW-0413">Isomerase</keyword>
<dbReference type="EMBL" id="BARV01000367">
    <property type="protein sequence ID" value="GAH97434.1"/>
    <property type="molecule type" value="Genomic_DNA"/>
</dbReference>
<dbReference type="PANTHER" id="PTHR36120">
    <property type="entry name" value="FUCOSE ISOMERASE"/>
    <property type="match status" value="1"/>
</dbReference>
<dbReference type="Pfam" id="PF02952">
    <property type="entry name" value="Fucose_iso_C"/>
    <property type="match status" value="1"/>
</dbReference>
<evidence type="ECO:0000256" key="2">
    <source>
        <dbReference type="ARBA" id="ARBA00023277"/>
    </source>
</evidence>
<dbReference type="InterPro" id="IPR009015">
    <property type="entry name" value="Fucose_isomerase_N/cen_sf"/>
</dbReference>
<evidence type="ECO:0000259" key="3">
    <source>
        <dbReference type="Pfam" id="PF02952"/>
    </source>
</evidence>
<dbReference type="InterPro" id="IPR015888">
    <property type="entry name" value="Fuc_isomerase_C"/>
</dbReference>
<feature type="domain" description="L-fucose isomerase C-terminal" evidence="3">
    <location>
        <begin position="91"/>
        <end position="214"/>
    </location>
</feature>
<dbReference type="GO" id="GO:0006004">
    <property type="term" value="P:fucose metabolic process"/>
    <property type="evidence" value="ECO:0007669"/>
    <property type="project" value="InterPro"/>
</dbReference>
<dbReference type="GO" id="GO:0005737">
    <property type="term" value="C:cytoplasm"/>
    <property type="evidence" value="ECO:0007669"/>
    <property type="project" value="InterPro"/>
</dbReference>
<reference evidence="4" key="1">
    <citation type="journal article" date="2014" name="Front. Microbiol.">
        <title>High frequency of phylogenetically diverse reductive dehalogenase-homologous genes in deep subseafloor sedimentary metagenomes.</title>
        <authorList>
            <person name="Kawai M."/>
            <person name="Futagami T."/>
            <person name="Toyoda A."/>
            <person name="Takaki Y."/>
            <person name="Nishi S."/>
            <person name="Hori S."/>
            <person name="Arai W."/>
            <person name="Tsubouchi T."/>
            <person name="Morono Y."/>
            <person name="Uchiyama I."/>
            <person name="Ito T."/>
            <person name="Fujiyama A."/>
            <person name="Inagaki F."/>
            <person name="Takami H."/>
        </authorList>
    </citation>
    <scope>NUCLEOTIDE SEQUENCE</scope>
    <source>
        <strain evidence="4">Expedition CK06-06</strain>
    </source>
</reference>
<name>X1L4R9_9ZZZZ</name>
<organism evidence="4">
    <name type="scientific">marine sediment metagenome</name>
    <dbReference type="NCBI Taxonomy" id="412755"/>
    <lineage>
        <taxon>unclassified sequences</taxon>
        <taxon>metagenomes</taxon>
        <taxon>ecological metagenomes</taxon>
    </lineage>
</organism>